<dbReference type="InterPro" id="IPR000297">
    <property type="entry name" value="PPIase_PpiC"/>
</dbReference>
<evidence type="ECO:0000256" key="4">
    <source>
        <dbReference type="ARBA" id="ARBA00022519"/>
    </source>
</evidence>
<dbReference type="Gene3D" id="3.10.50.40">
    <property type="match status" value="1"/>
</dbReference>
<keyword evidence="16" id="KW-1185">Reference proteome</keyword>
<evidence type="ECO:0000256" key="6">
    <source>
        <dbReference type="ARBA" id="ARBA00022989"/>
    </source>
</evidence>
<evidence type="ECO:0000256" key="7">
    <source>
        <dbReference type="ARBA" id="ARBA00023136"/>
    </source>
</evidence>
<evidence type="ECO:0000313" key="15">
    <source>
        <dbReference type="EMBL" id="TWF46341.1"/>
    </source>
</evidence>
<dbReference type="SUPFAM" id="SSF109998">
    <property type="entry name" value="Triger factor/SurA peptide-binding domain-like"/>
    <property type="match status" value="1"/>
</dbReference>
<name>A0A561Q7L2_9HYPH</name>
<keyword evidence="5" id="KW-0812">Transmembrane</keyword>
<dbReference type="EMBL" id="VIWP01000015">
    <property type="protein sequence ID" value="TWF46341.1"/>
    <property type="molecule type" value="Genomic_DNA"/>
</dbReference>
<reference evidence="15 16" key="1">
    <citation type="submission" date="2019-06" db="EMBL/GenBank/DDBJ databases">
        <title>Sorghum-associated microbial communities from plants grown in Nebraska, USA.</title>
        <authorList>
            <person name="Schachtman D."/>
        </authorList>
    </citation>
    <scope>NUCLEOTIDE SEQUENCE [LARGE SCALE GENOMIC DNA]</scope>
    <source>
        <strain evidence="15 16">1225</strain>
    </source>
</reference>
<proteinExistence type="inferred from homology"/>
<comment type="caution">
    <text evidence="15">The sequence shown here is derived from an EMBL/GenBank/DDBJ whole genome shotgun (WGS) entry which is preliminary data.</text>
</comment>
<keyword evidence="6" id="KW-1133">Transmembrane helix</keyword>
<evidence type="ECO:0000256" key="11">
    <source>
        <dbReference type="ARBA" id="ARBA00038408"/>
    </source>
</evidence>
<evidence type="ECO:0000256" key="2">
    <source>
        <dbReference type="ARBA" id="ARBA00018370"/>
    </source>
</evidence>
<organism evidence="15 16">
    <name type="scientific">Neorhizobium alkalisoli</name>
    <dbReference type="NCBI Taxonomy" id="528178"/>
    <lineage>
        <taxon>Bacteria</taxon>
        <taxon>Pseudomonadati</taxon>
        <taxon>Pseudomonadota</taxon>
        <taxon>Alphaproteobacteria</taxon>
        <taxon>Hyphomicrobiales</taxon>
        <taxon>Rhizobiaceae</taxon>
        <taxon>Rhizobium/Agrobacterium group</taxon>
        <taxon>Neorhizobium</taxon>
    </lineage>
</organism>
<comment type="subcellular location">
    <subcellularLocation>
        <location evidence="1">Cell inner membrane</location>
        <topology evidence="1">Single-pass type II membrane protein</topology>
        <orientation evidence="1">Periplasmic side</orientation>
    </subcellularLocation>
</comment>
<dbReference type="InterPro" id="IPR052029">
    <property type="entry name" value="PpiD_chaperone"/>
</dbReference>
<comment type="similarity">
    <text evidence="11">Belongs to the PpiD chaperone family.</text>
</comment>
<dbReference type="AlphaFoldDB" id="A0A561Q7L2"/>
<dbReference type="PANTHER" id="PTHR47529">
    <property type="entry name" value="PEPTIDYL-PROLYL CIS-TRANS ISOMERASE D"/>
    <property type="match status" value="1"/>
</dbReference>
<sequence>MMDFLRNAARSWVAKALLLLLVASFAIWGVSQSLITPGSTTVMTVGNQEISAEEFRLAYQRQVANLGRQFGAPLTPDQARAFGVENEVFAQLAAGAALDQLSDDMNLGLSQDKLAKLIADDPAFKDTSGRFDRNLFSSRLRNAGLREDDYISERSKVAVRSQVVESVSDGFKPPQVLIDALKQYRDESRTVEYLLLSNANIDPVKAPAEDVLAKWFETAKSRYRAPEYRTFAYVKLQPTDIADAGSITDDQVRAEYEKRKDSYKTSETRTIEQLTFPNKEMADAASAQLRAGTTTFDQVATDQGKKPADIKLGEFTKDAVPDAALGEAAFKLGANGGVTPVVQGTFGPVILRVSNVRPETVRSFDEVKNDLRQNMAVASASQELNSAHDHFEDLRSGGTSLEDAAKQLNLKVVTVTADASGIDQQEKRVADLPVSGQLLSEVFKTEPGADALALPIGNDGYVWFDVKNVTPEHDRTMLEVHDKVVADWTAEQQRAALNAKATELKAQLDKGETLAALGTELGLAVETKNGLRRNGEDAIFGNEAISAAFAGPVNLTATALGADGESRLLMKVTAVEQATSDALAGDQQLQRMADAAGDDMLDQMVNSLKQSYGVSINRNAVTQSSAEQM</sequence>
<gene>
    <name evidence="15" type="ORF">FHW37_11537</name>
</gene>
<dbReference type="RefSeq" id="WP_145643283.1">
    <property type="nucleotide sequence ID" value="NZ_VIWP01000015.1"/>
</dbReference>
<evidence type="ECO:0000256" key="10">
    <source>
        <dbReference type="ARBA" id="ARBA00031484"/>
    </source>
</evidence>
<keyword evidence="7" id="KW-0472">Membrane</keyword>
<dbReference type="GO" id="GO:0003755">
    <property type="term" value="F:peptidyl-prolyl cis-trans isomerase activity"/>
    <property type="evidence" value="ECO:0007669"/>
    <property type="project" value="InterPro"/>
</dbReference>
<dbReference type="Pfam" id="PF13624">
    <property type="entry name" value="SurA_N_3"/>
    <property type="match status" value="1"/>
</dbReference>
<dbReference type="SUPFAM" id="SSF54534">
    <property type="entry name" value="FKBP-like"/>
    <property type="match status" value="1"/>
</dbReference>
<protein>
    <recommendedName>
        <fullName evidence="2">Parvulin-like PPIase</fullName>
    </recommendedName>
    <alternativeName>
        <fullName evidence="9">Peptidyl-prolyl cis-trans isomerase plp</fullName>
    </alternativeName>
    <alternativeName>
        <fullName evidence="12">Periplasmic chaperone PpiD</fullName>
    </alternativeName>
    <alternativeName>
        <fullName evidence="13">Periplasmic folding chaperone</fullName>
    </alternativeName>
    <alternativeName>
        <fullName evidence="10">Rotamase plp</fullName>
    </alternativeName>
</protein>
<evidence type="ECO:0000313" key="16">
    <source>
        <dbReference type="Proteomes" id="UP000320653"/>
    </source>
</evidence>
<keyword evidence="15" id="KW-0413">Isomerase</keyword>
<keyword evidence="8" id="KW-0143">Chaperone</keyword>
<feature type="domain" description="PpiC" evidence="14">
    <location>
        <begin position="247"/>
        <end position="369"/>
    </location>
</feature>
<evidence type="ECO:0000256" key="3">
    <source>
        <dbReference type="ARBA" id="ARBA00022475"/>
    </source>
</evidence>
<evidence type="ECO:0000256" key="1">
    <source>
        <dbReference type="ARBA" id="ARBA00004382"/>
    </source>
</evidence>
<evidence type="ECO:0000256" key="12">
    <source>
        <dbReference type="ARBA" id="ARBA00040743"/>
    </source>
</evidence>
<evidence type="ECO:0000259" key="14">
    <source>
        <dbReference type="Pfam" id="PF13145"/>
    </source>
</evidence>
<keyword evidence="3" id="KW-1003">Cell membrane</keyword>
<dbReference type="InterPro" id="IPR027304">
    <property type="entry name" value="Trigger_fact/SurA_dom_sf"/>
</dbReference>
<accession>A0A561Q7L2</accession>
<dbReference type="PANTHER" id="PTHR47529:SF1">
    <property type="entry name" value="PERIPLASMIC CHAPERONE PPID"/>
    <property type="match status" value="1"/>
</dbReference>
<dbReference type="Proteomes" id="UP000320653">
    <property type="component" value="Unassembled WGS sequence"/>
</dbReference>
<evidence type="ECO:0000256" key="13">
    <source>
        <dbReference type="ARBA" id="ARBA00042775"/>
    </source>
</evidence>
<dbReference type="Pfam" id="PF13145">
    <property type="entry name" value="Rotamase_2"/>
    <property type="match status" value="1"/>
</dbReference>
<dbReference type="GO" id="GO:0005886">
    <property type="term" value="C:plasma membrane"/>
    <property type="evidence" value="ECO:0007669"/>
    <property type="project" value="UniProtKB-SubCell"/>
</dbReference>
<evidence type="ECO:0000256" key="5">
    <source>
        <dbReference type="ARBA" id="ARBA00022692"/>
    </source>
</evidence>
<dbReference type="OrthoDB" id="9768393at2"/>
<keyword evidence="4" id="KW-0997">Cell inner membrane</keyword>
<evidence type="ECO:0000256" key="9">
    <source>
        <dbReference type="ARBA" id="ARBA00030642"/>
    </source>
</evidence>
<dbReference type="InterPro" id="IPR046357">
    <property type="entry name" value="PPIase_dom_sf"/>
</dbReference>
<evidence type="ECO:0000256" key="8">
    <source>
        <dbReference type="ARBA" id="ARBA00023186"/>
    </source>
</evidence>